<feature type="region of interest" description="Disordered" evidence="1">
    <location>
        <begin position="82"/>
        <end position="120"/>
    </location>
</feature>
<protein>
    <submittedName>
        <fullName evidence="3">Lipoprotein</fullName>
    </submittedName>
</protein>
<sequence length="120" mass="14201">MIGLMNCNDASDSVEFYSAPSFKKISTAEDTKLFTEYKDKVHIEYREDGRKMIDGDCEEKKGADKLWSELIMRKTIDRNFSLSRDEVEEDNKKDKNKKNKKNKKCDKHEKKKRHCEENSK</sequence>
<keyword evidence="2" id="KW-1185">Reference proteome</keyword>
<evidence type="ECO:0000256" key="1">
    <source>
        <dbReference type="SAM" id="MobiDB-lite"/>
    </source>
</evidence>
<evidence type="ECO:0000313" key="2">
    <source>
        <dbReference type="Proteomes" id="UP000035680"/>
    </source>
</evidence>
<dbReference type="PANTHER" id="PTHR38608">
    <property type="entry name" value="PROTEIN CBG07207"/>
    <property type="match status" value="1"/>
</dbReference>
<name>A0A0K0F9W2_STRVS</name>
<dbReference type="AlphaFoldDB" id="A0A0K0F9W2"/>
<proteinExistence type="predicted"/>
<accession>A0A0K0F9W2</accession>
<feature type="compositionally biased region" description="Basic residues" evidence="1">
    <location>
        <begin position="94"/>
        <end position="113"/>
    </location>
</feature>
<reference evidence="2" key="1">
    <citation type="submission" date="2014-07" db="EMBL/GenBank/DDBJ databases">
        <authorList>
            <person name="Martin A.A"/>
            <person name="De Silva N."/>
        </authorList>
    </citation>
    <scope>NUCLEOTIDE SEQUENCE</scope>
</reference>
<dbReference type="WBParaSite" id="SVE_0561400.1">
    <property type="protein sequence ID" value="SVE_0561400.1"/>
    <property type="gene ID" value="SVE_0561400"/>
</dbReference>
<evidence type="ECO:0000313" key="3">
    <source>
        <dbReference type="WBParaSite" id="SVE_0561400.1"/>
    </source>
</evidence>
<reference evidence="3" key="2">
    <citation type="submission" date="2015-08" db="UniProtKB">
        <authorList>
            <consortium name="WormBaseParasite"/>
        </authorList>
    </citation>
    <scope>IDENTIFICATION</scope>
</reference>
<organism evidence="2 3">
    <name type="scientific">Strongyloides venezuelensis</name>
    <name type="common">Threadworm</name>
    <dbReference type="NCBI Taxonomy" id="75913"/>
    <lineage>
        <taxon>Eukaryota</taxon>
        <taxon>Metazoa</taxon>
        <taxon>Ecdysozoa</taxon>
        <taxon>Nematoda</taxon>
        <taxon>Chromadorea</taxon>
        <taxon>Rhabditida</taxon>
        <taxon>Tylenchina</taxon>
        <taxon>Panagrolaimomorpha</taxon>
        <taxon>Strongyloidoidea</taxon>
        <taxon>Strongyloididae</taxon>
        <taxon>Strongyloides</taxon>
    </lineage>
</organism>
<dbReference type="PANTHER" id="PTHR38608:SF4">
    <property type="entry name" value="PROTEIN CBG07207"/>
    <property type="match status" value="1"/>
</dbReference>
<dbReference type="Proteomes" id="UP000035680">
    <property type="component" value="Unassembled WGS sequence"/>
</dbReference>